<keyword evidence="2" id="KW-0812">Transmembrane</keyword>
<evidence type="ECO:0000313" key="4">
    <source>
        <dbReference type="Proteomes" id="UP000030671"/>
    </source>
</evidence>
<feature type="transmembrane region" description="Helical" evidence="2">
    <location>
        <begin position="282"/>
        <end position="301"/>
    </location>
</feature>
<keyword evidence="2" id="KW-0472">Membrane</keyword>
<dbReference type="EMBL" id="KI925454">
    <property type="protein sequence ID" value="ETW86558.1"/>
    <property type="molecule type" value="Genomic_DNA"/>
</dbReference>
<feature type="compositionally biased region" description="Acidic residues" evidence="1">
    <location>
        <begin position="95"/>
        <end position="107"/>
    </location>
</feature>
<reference evidence="3 4" key="1">
    <citation type="journal article" date="2012" name="New Phytol.">
        <title>Insight into trade-off between wood decay and parasitism from the genome of a fungal forest pathogen.</title>
        <authorList>
            <person name="Olson A."/>
            <person name="Aerts A."/>
            <person name="Asiegbu F."/>
            <person name="Belbahri L."/>
            <person name="Bouzid O."/>
            <person name="Broberg A."/>
            <person name="Canback B."/>
            <person name="Coutinho P.M."/>
            <person name="Cullen D."/>
            <person name="Dalman K."/>
            <person name="Deflorio G."/>
            <person name="van Diepen L.T."/>
            <person name="Dunand C."/>
            <person name="Duplessis S."/>
            <person name="Durling M."/>
            <person name="Gonthier P."/>
            <person name="Grimwood J."/>
            <person name="Fossdal C.G."/>
            <person name="Hansson D."/>
            <person name="Henrissat B."/>
            <person name="Hietala A."/>
            <person name="Himmelstrand K."/>
            <person name="Hoffmeister D."/>
            <person name="Hogberg N."/>
            <person name="James T.Y."/>
            <person name="Karlsson M."/>
            <person name="Kohler A."/>
            <person name="Kues U."/>
            <person name="Lee Y.H."/>
            <person name="Lin Y.C."/>
            <person name="Lind M."/>
            <person name="Lindquist E."/>
            <person name="Lombard V."/>
            <person name="Lucas S."/>
            <person name="Lunden K."/>
            <person name="Morin E."/>
            <person name="Murat C."/>
            <person name="Park J."/>
            <person name="Raffaello T."/>
            <person name="Rouze P."/>
            <person name="Salamov A."/>
            <person name="Schmutz J."/>
            <person name="Solheim H."/>
            <person name="Stahlberg J."/>
            <person name="Velez H."/>
            <person name="de Vries R.P."/>
            <person name="Wiebenga A."/>
            <person name="Woodward S."/>
            <person name="Yakovlev I."/>
            <person name="Garbelotto M."/>
            <person name="Martin F."/>
            <person name="Grigoriev I.V."/>
            <person name="Stenlid J."/>
        </authorList>
    </citation>
    <scope>NUCLEOTIDE SEQUENCE [LARGE SCALE GENOMIC DNA]</scope>
    <source>
        <strain evidence="3 4">TC 32-1</strain>
    </source>
</reference>
<keyword evidence="4" id="KW-1185">Reference proteome</keyword>
<feature type="compositionally biased region" description="Basic and acidic residues" evidence="1">
    <location>
        <begin position="458"/>
        <end position="473"/>
    </location>
</feature>
<feature type="compositionally biased region" description="Polar residues" evidence="1">
    <location>
        <begin position="13"/>
        <end position="30"/>
    </location>
</feature>
<dbReference type="Proteomes" id="UP000030671">
    <property type="component" value="Unassembled WGS sequence"/>
</dbReference>
<evidence type="ECO:0000256" key="2">
    <source>
        <dbReference type="SAM" id="Phobius"/>
    </source>
</evidence>
<feature type="region of interest" description="Disordered" evidence="1">
    <location>
        <begin position="456"/>
        <end position="525"/>
    </location>
</feature>
<dbReference type="OrthoDB" id="3133596at2759"/>
<dbReference type="GeneID" id="20666441"/>
<organism evidence="3 4">
    <name type="scientific">Heterobasidion irregulare (strain TC 32-1)</name>
    <dbReference type="NCBI Taxonomy" id="747525"/>
    <lineage>
        <taxon>Eukaryota</taxon>
        <taxon>Fungi</taxon>
        <taxon>Dikarya</taxon>
        <taxon>Basidiomycota</taxon>
        <taxon>Agaricomycotina</taxon>
        <taxon>Agaricomycetes</taxon>
        <taxon>Russulales</taxon>
        <taxon>Bondarzewiaceae</taxon>
        <taxon>Heterobasidion</taxon>
        <taxon>Heterobasidion annosum species complex</taxon>
    </lineage>
</organism>
<protein>
    <recommendedName>
        <fullName evidence="5">HNH nuclease domain-containing protein</fullName>
    </recommendedName>
</protein>
<evidence type="ECO:0000256" key="1">
    <source>
        <dbReference type="SAM" id="MobiDB-lite"/>
    </source>
</evidence>
<dbReference type="HOGENOM" id="CLU_518802_0_0_1"/>
<dbReference type="InParanoid" id="W4KL28"/>
<dbReference type="RefSeq" id="XP_009540568.1">
    <property type="nucleotide sequence ID" value="XM_009542273.1"/>
</dbReference>
<evidence type="ECO:0008006" key="5">
    <source>
        <dbReference type="Google" id="ProtNLM"/>
    </source>
</evidence>
<dbReference type="AlphaFoldDB" id="W4KL28"/>
<gene>
    <name evidence="3" type="ORF">HETIRDRAFT_114049</name>
</gene>
<feature type="region of interest" description="Disordered" evidence="1">
    <location>
        <begin position="1"/>
        <end position="125"/>
    </location>
</feature>
<dbReference type="KEGG" id="hir:HETIRDRAFT_114049"/>
<feature type="compositionally biased region" description="Low complexity" evidence="1">
    <location>
        <begin position="50"/>
        <end position="83"/>
    </location>
</feature>
<sequence>MRRVFNFTRGPSVATSQPATDNIPISSSKIPTHDTDISTKCKASTKHKASTTGKSSTKGKASTKSKATADGKAFNKGSTTTKGKATKGKGKPSDDTEEESMMEEETSDSGLDADVPPRLPVPARSCSRNSGLANIRTLSEEENVDDIGHSALVARMFDGFRDSVSFDDDEYNPRASPPPDKDEMMYRILQGGSMHNGRSYRSGTDPFSKLAVDLLDPHPHQCLVTRELDWEDEVEYCHLFDRSNCTNHALSLKLMALEYSFGIGYKKFNIDDARNIARRRRFVHLSFYFLIPTFLSVIINLHRRVDKNRSIVLPTMDMVRRLSKHKRGEDIRKIYEQGEVFTYHFLPLGEPTSNIIRYQRTDKGDQPSARDTAMESHLYPFHTLPSLLSHVEPHYVVINAAQKLLSIGQGQSRMQLLRSIAAVYNVDLSAAQKFLVDIDLLYKAWKEPAPDDFAIPKAKKEAQVDGNKGREDAGDVGTSSNHTPDLNHPAKRQRPSPTSSEKNVVTKYKSMKSAAGSVASRITRK</sequence>
<evidence type="ECO:0000313" key="3">
    <source>
        <dbReference type="EMBL" id="ETW86558.1"/>
    </source>
</evidence>
<name>W4KL28_HETIT</name>
<accession>W4KL28</accession>
<keyword evidence="2" id="KW-1133">Transmembrane helix</keyword>
<proteinExistence type="predicted"/>